<dbReference type="PATRIC" id="fig|1353534.3.peg.1583"/>
<dbReference type="PIRSF" id="PIRSF034934">
    <property type="entry name" value="AbiF_AbiD"/>
    <property type="match status" value="1"/>
</dbReference>
<dbReference type="Proteomes" id="UP000093954">
    <property type="component" value="Unassembled WGS sequence"/>
</dbReference>
<keyword evidence="2" id="KW-1185">Reference proteome</keyword>
<evidence type="ECO:0000313" key="1">
    <source>
        <dbReference type="EMBL" id="OBR94392.1"/>
    </source>
</evidence>
<dbReference type="AlphaFoldDB" id="A0A1A6AWG7"/>
<accession>A0A1A6AWG7</accession>
<gene>
    <name evidence="1" type="ORF">CLRAG_15600</name>
</gene>
<sequence length="303" mass="36174">MEDEIKLKEPRTFEEQLEILKDKHMKIGNDDKAINVLKITNYYRLTAYALQFNKNDDYAYKISFEDMYKLYEFDKALRSLILDILEDIEIAFRTYMAYSLSIKYGTEAYKNSDLFKDERFYNGYDDVAGKHHKGLIDEIKLEIHNNRKELFVKHHLIKYKGRFPIWVLVEIFSFGMLSRTYSNLNTADQKDISRNCFNINNQLLESWAENLSYIRNICAHYGRLYNKKMAIIPKLHNRYNEYKESINSNRLFISILGIKELTKNGSKWGIFQNKLKKLLNEYKDVIDLRLIGFPENWVEILSK</sequence>
<name>A0A1A6AWG7_9CLOT</name>
<dbReference type="EMBL" id="LROS01000013">
    <property type="protein sequence ID" value="OBR94392.1"/>
    <property type="molecule type" value="Genomic_DNA"/>
</dbReference>
<comment type="caution">
    <text evidence="1">The sequence shown here is derived from an EMBL/GenBank/DDBJ whole genome shotgun (WGS) entry which is preliminary data.</text>
</comment>
<dbReference type="Pfam" id="PF07751">
    <property type="entry name" value="Abi_2"/>
    <property type="match status" value="1"/>
</dbReference>
<reference evidence="1 2" key="1">
    <citation type="journal article" date="2012" name="Front. Microbiol.">
        <title>Draft Genome Sequence of the Virulent Strain 01-B526 of the Fish Pathogen Aeromonas salmonicida.</title>
        <authorList>
            <person name="Charette S.J."/>
            <person name="Brochu F."/>
            <person name="Boyle B."/>
            <person name="Filion G."/>
            <person name="Tanaka K.H."/>
            <person name="Derome N."/>
        </authorList>
    </citation>
    <scope>NUCLEOTIDE SEQUENCE [LARGE SCALE GENOMIC DNA]</scope>
    <source>
        <strain evidence="1 2">P11</strain>
    </source>
</reference>
<dbReference type="InterPro" id="IPR011664">
    <property type="entry name" value="Abi_system_AbiD/AbiF-like"/>
</dbReference>
<evidence type="ECO:0000313" key="2">
    <source>
        <dbReference type="Proteomes" id="UP000093954"/>
    </source>
</evidence>
<organism evidence="1 2">
    <name type="scientific">Clostridium ragsdalei P11</name>
    <dbReference type="NCBI Taxonomy" id="1353534"/>
    <lineage>
        <taxon>Bacteria</taxon>
        <taxon>Bacillati</taxon>
        <taxon>Bacillota</taxon>
        <taxon>Clostridia</taxon>
        <taxon>Eubacteriales</taxon>
        <taxon>Clostridiaceae</taxon>
        <taxon>Clostridium</taxon>
    </lineage>
</organism>
<dbReference type="InterPro" id="IPR017034">
    <property type="entry name" value="Abi_system_AbiD/AbiF"/>
</dbReference>
<proteinExistence type="predicted"/>
<protein>
    <submittedName>
        <fullName evidence="1">Abi-like protein</fullName>
    </submittedName>
</protein>
<dbReference type="RefSeq" id="WP_083985597.1">
    <property type="nucleotide sequence ID" value="NZ_LROS01000013.1"/>
</dbReference>